<organism evidence="1 2">
    <name type="scientific">Diaporthe vaccinii</name>
    <dbReference type="NCBI Taxonomy" id="105482"/>
    <lineage>
        <taxon>Eukaryota</taxon>
        <taxon>Fungi</taxon>
        <taxon>Dikarya</taxon>
        <taxon>Ascomycota</taxon>
        <taxon>Pezizomycotina</taxon>
        <taxon>Sordariomycetes</taxon>
        <taxon>Sordariomycetidae</taxon>
        <taxon>Diaporthales</taxon>
        <taxon>Diaporthaceae</taxon>
        <taxon>Diaporthe</taxon>
        <taxon>Diaporthe eres species complex</taxon>
    </lineage>
</organism>
<comment type="caution">
    <text evidence="1">The sequence shown here is derived from an EMBL/GenBank/DDBJ whole genome shotgun (WGS) entry which is preliminary data.</text>
</comment>
<proteinExistence type="predicted"/>
<dbReference type="Proteomes" id="UP001600888">
    <property type="component" value="Unassembled WGS sequence"/>
</dbReference>
<accession>A0ABR4DZ56</accession>
<evidence type="ECO:0000313" key="1">
    <source>
        <dbReference type="EMBL" id="KAL2275456.1"/>
    </source>
</evidence>
<sequence>MDGNDCTPPVMTKREGISAKTWINRSDAFRRSLSYRICHKAASSPRRGRLFFVGVNQELPGFFTISAIEMKGEGRCTEEKKTIAQQNCMIVVGSSP</sequence>
<dbReference type="EMBL" id="JBAWTH010000133">
    <property type="protein sequence ID" value="KAL2275456.1"/>
    <property type="molecule type" value="Genomic_DNA"/>
</dbReference>
<gene>
    <name evidence="1" type="ORF">FJTKL_02071</name>
</gene>
<reference evidence="1 2" key="1">
    <citation type="submission" date="2024-03" db="EMBL/GenBank/DDBJ databases">
        <title>A high-quality draft genome sequence of Diaporthe vaccinii, a causative agent of upright dieback and viscid rot disease in cranberry plants.</title>
        <authorList>
            <person name="Sarrasin M."/>
            <person name="Lang B.F."/>
            <person name="Burger G."/>
        </authorList>
    </citation>
    <scope>NUCLEOTIDE SEQUENCE [LARGE SCALE GENOMIC DNA]</scope>
    <source>
        <strain evidence="1 2">IS7</strain>
    </source>
</reference>
<evidence type="ECO:0000313" key="2">
    <source>
        <dbReference type="Proteomes" id="UP001600888"/>
    </source>
</evidence>
<name>A0ABR4DZ56_9PEZI</name>
<keyword evidence="2" id="KW-1185">Reference proteome</keyword>
<protein>
    <submittedName>
        <fullName evidence="1">Uncharacterized protein</fullName>
    </submittedName>
</protein>